<protein>
    <submittedName>
        <fullName evidence="4">Putative ABC transport system ATP-binding protein</fullName>
    </submittedName>
</protein>
<dbReference type="PROSITE" id="PS50893">
    <property type="entry name" value="ABC_TRANSPORTER_2"/>
    <property type="match status" value="1"/>
</dbReference>
<dbReference type="PANTHER" id="PTHR43119">
    <property type="entry name" value="ABC TRANSPORT PROTEIN ATP-BINDING COMPONENT-RELATED"/>
    <property type="match status" value="1"/>
</dbReference>
<keyword evidence="2 4" id="KW-0067">ATP-binding</keyword>
<dbReference type="GO" id="GO:0016887">
    <property type="term" value="F:ATP hydrolysis activity"/>
    <property type="evidence" value="ECO:0007669"/>
    <property type="project" value="InterPro"/>
</dbReference>
<dbReference type="AlphaFoldDB" id="A0A450WAQ4"/>
<dbReference type="Pfam" id="PF00005">
    <property type="entry name" value="ABC_tran"/>
    <property type="match status" value="1"/>
</dbReference>
<dbReference type="Gene3D" id="3.40.50.300">
    <property type="entry name" value="P-loop containing nucleotide triphosphate hydrolases"/>
    <property type="match status" value="1"/>
</dbReference>
<dbReference type="GO" id="GO:0005524">
    <property type="term" value="F:ATP binding"/>
    <property type="evidence" value="ECO:0007669"/>
    <property type="project" value="UniProtKB-KW"/>
</dbReference>
<dbReference type="InterPro" id="IPR003593">
    <property type="entry name" value="AAA+_ATPase"/>
</dbReference>
<dbReference type="SMART" id="SM00382">
    <property type="entry name" value="AAA"/>
    <property type="match status" value="1"/>
</dbReference>
<dbReference type="InterPro" id="IPR003439">
    <property type="entry name" value="ABC_transporter-like_ATP-bd"/>
</dbReference>
<evidence type="ECO:0000256" key="1">
    <source>
        <dbReference type="ARBA" id="ARBA00022741"/>
    </source>
</evidence>
<dbReference type="PROSITE" id="PS00211">
    <property type="entry name" value="ABC_TRANSPORTER_1"/>
    <property type="match status" value="1"/>
</dbReference>
<feature type="domain" description="ABC transporter" evidence="3">
    <location>
        <begin position="2"/>
        <end position="219"/>
    </location>
</feature>
<sequence length="223" mass="25002">MLEAIGIGRKVDGRRLLDDISLSIRGDQRLALVGPSGGGKTLLLRALAMLDPLDVGEIRWHGRIVSPNEIPRFRARVMFLPQRPMLPEGVVEEILRQPFSLKVHARKRFERSKIVALLKSLGQSEAFLSKRQSDLSGGQIQLVALLRAMQLDPDILLLDEPTAALDRETVEMAESLVATWFDGRPKERRATVWVTHDRKQVRRVCASSLHLRNGRLEIIPGGT</sequence>
<gene>
    <name evidence="4" type="ORF">BECKLPF1236B_GA0070989_10576</name>
</gene>
<accession>A0A450WAQ4</accession>
<dbReference type="InterPro" id="IPR017871">
    <property type="entry name" value="ABC_transporter-like_CS"/>
</dbReference>
<proteinExistence type="predicted"/>
<evidence type="ECO:0000259" key="3">
    <source>
        <dbReference type="PROSITE" id="PS50893"/>
    </source>
</evidence>
<evidence type="ECO:0000313" key="4">
    <source>
        <dbReference type="EMBL" id="VFK14107.1"/>
    </source>
</evidence>
<evidence type="ECO:0000256" key="2">
    <source>
        <dbReference type="ARBA" id="ARBA00022840"/>
    </source>
</evidence>
<dbReference type="InterPro" id="IPR027417">
    <property type="entry name" value="P-loop_NTPase"/>
</dbReference>
<keyword evidence="1" id="KW-0547">Nucleotide-binding</keyword>
<dbReference type="SUPFAM" id="SSF52540">
    <property type="entry name" value="P-loop containing nucleoside triphosphate hydrolases"/>
    <property type="match status" value="1"/>
</dbReference>
<name>A0A450WAQ4_9GAMM</name>
<organism evidence="4">
    <name type="scientific">Candidatus Kentrum sp. LPFa</name>
    <dbReference type="NCBI Taxonomy" id="2126335"/>
    <lineage>
        <taxon>Bacteria</taxon>
        <taxon>Pseudomonadati</taxon>
        <taxon>Pseudomonadota</taxon>
        <taxon>Gammaproteobacteria</taxon>
        <taxon>Candidatus Kentrum</taxon>
    </lineage>
</organism>
<dbReference type="PANTHER" id="PTHR43119:SF1">
    <property type="entry name" value="ABC TRANSPORTER DOMAIN-CONTAINING PROTEIN"/>
    <property type="match status" value="1"/>
</dbReference>
<reference evidence="4" key="1">
    <citation type="submission" date="2019-02" db="EMBL/GenBank/DDBJ databases">
        <authorList>
            <person name="Gruber-Vodicka R. H."/>
            <person name="Seah K. B. B."/>
        </authorList>
    </citation>
    <scope>NUCLEOTIDE SEQUENCE</scope>
    <source>
        <strain evidence="4">BECK_S313</strain>
    </source>
</reference>
<dbReference type="EMBL" id="CAADFK010000057">
    <property type="protein sequence ID" value="VFK14107.1"/>
    <property type="molecule type" value="Genomic_DNA"/>
</dbReference>